<dbReference type="RefSeq" id="WP_098455541.1">
    <property type="nucleotide sequence ID" value="NZ_PDJG01000001.1"/>
</dbReference>
<dbReference type="PANTHER" id="PTHR13170">
    <property type="entry name" value="O-GLCNACASE"/>
    <property type="match status" value="1"/>
</dbReference>
<dbReference type="GO" id="GO:0016747">
    <property type="term" value="F:acyltransferase activity, transferring groups other than amino-acyl groups"/>
    <property type="evidence" value="ECO:0007669"/>
    <property type="project" value="InterPro"/>
</dbReference>
<dbReference type="Proteomes" id="UP000225548">
    <property type="component" value="Unassembled WGS sequence"/>
</dbReference>
<feature type="domain" description="N-acetyltransferase" evidence="2">
    <location>
        <begin position="89"/>
        <end position="223"/>
    </location>
</feature>
<organism evidence="3 4">
    <name type="scientific">Sanguibacter antarcticus</name>
    <dbReference type="NCBI Taxonomy" id="372484"/>
    <lineage>
        <taxon>Bacteria</taxon>
        <taxon>Bacillati</taxon>
        <taxon>Actinomycetota</taxon>
        <taxon>Actinomycetes</taxon>
        <taxon>Micrococcales</taxon>
        <taxon>Sanguibacteraceae</taxon>
        <taxon>Sanguibacter</taxon>
    </lineage>
</organism>
<evidence type="ECO:0000259" key="2">
    <source>
        <dbReference type="PROSITE" id="PS51186"/>
    </source>
</evidence>
<protein>
    <submittedName>
        <fullName evidence="3">Acetyltransferase (GNAT) family protein</fullName>
    </submittedName>
</protein>
<keyword evidence="4" id="KW-1185">Reference proteome</keyword>
<dbReference type="PANTHER" id="PTHR13170:SF16">
    <property type="entry name" value="PROTEIN O-GLCNACASE"/>
    <property type="match status" value="1"/>
</dbReference>
<dbReference type="EMBL" id="PDJG01000001">
    <property type="protein sequence ID" value="PFG34521.1"/>
    <property type="molecule type" value="Genomic_DNA"/>
</dbReference>
<dbReference type="PROSITE" id="PS51186">
    <property type="entry name" value="GNAT"/>
    <property type="match status" value="1"/>
</dbReference>
<keyword evidence="3" id="KW-0808">Transferase</keyword>
<dbReference type="AlphaFoldDB" id="A0A2A9E7I0"/>
<dbReference type="SUPFAM" id="SSF55729">
    <property type="entry name" value="Acyl-CoA N-acyltransferases (Nat)"/>
    <property type="match status" value="1"/>
</dbReference>
<sequence>MADDARLSPAAPRYAVRPADTSDPAEVDRLYEICLRTGDSGEDATDRAVHPRLIGDLFLGPYLAFEPELAFVLVDETRTGPDAVVGYVLGVRDSAAFDATVVRDWLPAVRERYPLAQARDASLPVGTVDAMFIEILHDHHGPDPAFLDLYPAHLHVDVLPQAQGGGNGRALLETLFGVLRGLGVPGVHLGMAAGNVRAGGFYAHLGFMQLAADENVVHVGLRL</sequence>
<dbReference type="InterPro" id="IPR000182">
    <property type="entry name" value="GNAT_dom"/>
</dbReference>
<comment type="caution">
    <text evidence="3">The sequence shown here is derived from an EMBL/GenBank/DDBJ whole genome shotgun (WGS) entry which is preliminary data.</text>
</comment>
<reference evidence="3 4" key="1">
    <citation type="submission" date="2017-10" db="EMBL/GenBank/DDBJ databases">
        <title>Sequencing the genomes of 1000 actinobacteria strains.</title>
        <authorList>
            <person name="Klenk H.-P."/>
        </authorList>
    </citation>
    <scope>NUCLEOTIDE SEQUENCE [LARGE SCALE GENOMIC DNA]</scope>
    <source>
        <strain evidence="3 4">DSM 18966</strain>
    </source>
</reference>
<dbReference type="Pfam" id="PF00583">
    <property type="entry name" value="Acetyltransf_1"/>
    <property type="match status" value="1"/>
</dbReference>
<evidence type="ECO:0000313" key="4">
    <source>
        <dbReference type="Proteomes" id="UP000225548"/>
    </source>
</evidence>
<feature type="region of interest" description="Disordered" evidence="1">
    <location>
        <begin position="1"/>
        <end position="21"/>
    </location>
</feature>
<dbReference type="Gene3D" id="3.40.630.30">
    <property type="match status" value="1"/>
</dbReference>
<dbReference type="InterPro" id="IPR051822">
    <property type="entry name" value="Glycosyl_Hydrolase_84"/>
</dbReference>
<dbReference type="OrthoDB" id="8593648at2"/>
<gene>
    <name evidence="3" type="ORF">ATL42_2435</name>
</gene>
<name>A0A2A9E7I0_9MICO</name>
<evidence type="ECO:0000256" key="1">
    <source>
        <dbReference type="SAM" id="MobiDB-lite"/>
    </source>
</evidence>
<dbReference type="InterPro" id="IPR016181">
    <property type="entry name" value="Acyl_CoA_acyltransferase"/>
</dbReference>
<proteinExistence type="predicted"/>
<accession>A0A2A9E7I0</accession>
<evidence type="ECO:0000313" key="3">
    <source>
        <dbReference type="EMBL" id="PFG34521.1"/>
    </source>
</evidence>